<sequence length="363" mass="42333">MINIKKLDLDETRRMIITSDIHTNLKLFQELLEKVHFSKEDYLFINGDLCEKGPDSIKLIHYVRTLIQNNENIFLTKGNCDVVFRYVFREDEGILPYIKQRKHSILNEMMAIHGKSLDDFSGLKELGEFYHTYFQSEIEWLESLPVAYETRDLIIIHAGIDNHNDWYETDESQALYARAFYESGHQSEKTVVVGHWPVVNYRAAEASSHNPIIDLEKRIICIDGGNQIKQDGQLNALVIEGGEYTFTYVDELGQEEMIIRDYTEHADRVGTVTFPNYEMNLLKREDYFTLCENRKLGIQQWIKNEYLIEKDGQFFCKNDLSTTFVTVHSGEYVKVVDDACKGYSLIKKNNGQVGWIPRECIHK</sequence>
<evidence type="ECO:0000313" key="2">
    <source>
        <dbReference type="EMBL" id="MEN2767044.1"/>
    </source>
</evidence>
<dbReference type="Gene3D" id="3.60.21.10">
    <property type="match status" value="1"/>
</dbReference>
<proteinExistence type="predicted"/>
<dbReference type="Proteomes" id="UP001444625">
    <property type="component" value="Unassembled WGS sequence"/>
</dbReference>
<dbReference type="RefSeq" id="WP_345824506.1">
    <property type="nucleotide sequence ID" value="NZ_JBDIML010000002.1"/>
</dbReference>
<dbReference type="PANTHER" id="PTHR42850:SF4">
    <property type="entry name" value="ZINC-DEPENDENT ENDOPOLYPHOSPHATASE"/>
    <property type="match status" value="1"/>
</dbReference>
<evidence type="ECO:0000313" key="3">
    <source>
        <dbReference type="Proteomes" id="UP001444625"/>
    </source>
</evidence>
<comment type="caution">
    <text evidence="2">The sequence shown here is derived from an EMBL/GenBank/DDBJ whole genome shotgun (WGS) entry which is preliminary data.</text>
</comment>
<dbReference type="SUPFAM" id="SSF56300">
    <property type="entry name" value="Metallo-dependent phosphatases"/>
    <property type="match status" value="1"/>
</dbReference>
<dbReference type="PANTHER" id="PTHR42850">
    <property type="entry name" value="METALLOPHOSPHOESTERASE"/>
    <property type="match status" value="1"/>
</dbReference>
<name>A0ABU9XIU0_9BACI</name>
<reference evidence="2 3" key="1">
    <citation type="submission" date="2024-05" db="EMBL/GenBank/DDBJ databases">
        <authorList>
            <person name="Haq I."/>
            <person name="Ullah Z."/>
            <person name="Ahmad R."/>
            <person name="Li M."/>
            <person name="Tong Y."/>
        </authorList>
    </citation>
    <scope>NUCLEOTIDE SEQUENCE [LARGE SCALE GENOMIC DNA]</scope>
    <source>
        <strain evidence="2 3">16A2E</strain>
    </source>
</reference>
<keyword evidence="3" id="KW-1185">Reference proteome</keyword>
<protein>
    <submittedName>
        <fullName evidence="2">Metallophosphoesterase</fullName>
    </submittedName>
</protein>
<dbReference type="InterPro" id="IPR050126">
    <property type="entry name" value="Ap4A_hydrolase"/>
</dbReference>
<dbReference type="InterPro" id="IPR029052">
    <property type="entry name" value="Metallo-depent_PP-like"/>
</dbReference>
<dbReference type="EMBL" id="JBDIML010000002">
    <property type="protein sequence ID" value="MEN2767044.1"/>
    <property type="molecule type" value="Genomic_DNA"/>
</dbReference>
<feature type="domain" description="Calcineurin-like phosphoesterase" evidence="1">
    <location>
        <begin position="14"/>
        <end position="198"/>
    </location>
</feature>
<dbReference type="Pfam" id="PF00149">
    <property type="entry name" value="Metallophos"/>
    <property type="match status" value="1"/>
</dbReference>
<dbReference type="InterPro" id="IPR004843">
    <property type="entry name" value="Calcineurin-like_PHP"/>
</dbReference>
<evidence type="ECO:0000259" key="1">
    <source>
        <dbReference type="Pfam" id="PF00149"/>
    </source>
</evidence>
<gene>
    <name evidence="2" type="ORF">ABC228_07585</name>
</gene>
<accession>A0ABU9XIU0</accession>
<organism evidence="2 3">
    <name type="scientific">Ornithinibacillus xuwenensis</name>
    <dbReference type="NCBI Taxonomy" id="3144668"/>
    <lineage>
        <taxon>Bacteria</taxon>
        <taxon>Bacillati</taxon>
        <taxon>Bacillota</taxon>
        <taxon>Bacilli</taxon>
        <taxon>Bacillales</taxon>
        <taxon>Bacillaceae</taxon>
        <taxon>Ornithinibacillus</taxon>
    </lineage>
</organism>